<feature type="transmembrane region" description="Helical" evidence="8">
    <location>
        <begin position="147"/>
        <end position="167"/>
    </location>
</feature>
<gene>
    <name evidence="9" type="ORF">HDA32_005435</name>
</gene>
<keyword evidence="4" id="KW-1003">Cell membrane</keyword>
<dbReference type="PANTHER" id="PTHR30472:SF67">
    <property type="entry name" value="PERMEASE OF ABC TRANSPORTER-RELATED"/>
    <property type="match status" value="1"/>
</dbReference>
<dbReference type="FunFam" id="1.10.3470.10:FF:000001">
    <property type="entry name" value="Vitamin B12 ABC transporter permease BtuC"/>
    <property type="match status" value="1"/>
</dbReference>
<keyword evidence="3" id="KW-0813">Transport</keyword>
<proteinExistence type="inferred from homology"/>
<organism evidence="9 10">
    <name type="scientific">Spinactinospora alkalitolerans</name>
    <dbReference type="NCBI Taxonomy" id="687207"/>
    <lineage>
        <taxon>Bacteria</taxon>
        <taxon>Bacillati</taxon>
        <taxon>Actinomycetota</taxon>
        <taxon>Actinomycetes</taxon>
        <taxon>Streptosporangiales</taxon>
        <taxon>Nocardiopsidaceae</taxon>
        <taxon>Spinactinospora</taxon>
    </lineage>
</organism>
<evidence type="ECO:0000256" key="1">
    <source>
        <dbReference type="ARBA" id="ARBA00004651"/>
    </source>
</evidence>
<keyword evidence="7 8" id="KW-0472">Membrane</keyword>
<feature type="transmembrane region" description="Helical" evidence="8">
    <location>
        <begin position="339"/>
        <end position="357"/>
    </location>
</feature>
<evidence type="ECO:0000256" key="3">
    <source>
        <dbReference type="ARBA" id="ARBA00022448"/>
    </source>
</evidence>
<dbReference type="PANTHER" id="PTHR30472">
    <property type="entry name" value="FERRIC ENTEROBACTIN TRANSPORT SYSTEM PERMEASE PROTEIN"/>
    <property type="match status" value="1"/>
</dbReference>
<evidence type="ECO:0000256" key="6">
    <source>
        <dbReference type="ARBA" id="ARBA00022989"/>
    </source>
</evidence>
<keyword evidence="10" id="KW-1185">Reference proteome</keyword>
<dbReference type="RefSeq" id="WP_312863346.1">
    <property type="nucleotide sequence ID" value="NZ_BAAAYY010000014.1"/>
</dbReference>
<dbReference type="InterPro" id="IPR037294">
    <property type="entry name" value="ABC_BtuC-like"/>
</dbReference>
<comment type="caution">
    <text evidence="9">The sequence shown here is derived from an EMBL/GenBank/DDBJ whole genome shotgun (WGS) entry which is preliminary data.</text>
</comment>
<accession>A0A852U484</accession>
<dbReference type="CDD" id="cd06550">
    <property type="entry name" value="TM_ABC_iron-siderophores_like"/>
    <property type="match status" value="1"/>
</dbReference>
<comment type="subcellular location">
    <subcellularLocation>
        <location evidence="1">Cell membrane</location>
        <topology evidence="1">Multi-pass membrane protein</topology>
    </subcellularLocation>
</comment>
<evidence type="ECO:0000256" key="2">
    <source>
        <dbReference type="ARBA" id="ARBA00007935"/>
    </source>
</evidence>
<dbReference type="InterPro" id="IPR000522">
    <property type="entry name" value="ABC_transptr_permease_BtuC"/>
</dbReference>
<evidence type="ECO:0000256" key="8">
    <source>
        <dbReference type="SAM" id="Phobius"/>
    </source>
</evidence>
<dbReference type="GO" id="GO:0022857">
    <property type="term" value="F:transmembrane transporter activity"/>
    <property type="evidence" value="ECO:0007669"/>
    <property type="project" value="InterPro"/>
</dbReference>
<feature type="transmembrane region" description="Helical" evidence="8">
    <location>
        <begin position="120"/>
        <end position="141"/>
    </location>
</feature>
<feature type="transmembrane region" description="Helical" evidence="8">
    <location>
        <begin position="269"/>
        <end position="299"/>
    </location>
</feature>
<keyword evidence="6 8" id="KW-1133">Transmembrane helix</keyword>
<sequence>MRARTAAAPARPRGGGRAAFTRNGRLRAAVVLPLLGAALLVMMTFGVMAGSVDITFADTWRILIHRTLPGLAEPTWPRVHETIVLTSRLPRVLLAAVVGAGLALIGMVLQALVRNPLADPLLLGVSSGATFGAVAVVILGINLFGLYSLSVSAFLGALVALLLVYAMARVGGRMTTTRLVLAGVAVGQVLSAVASLLIITSGEPHAMAQVARWTMGGLGGTGWDELLLPSAVVTVALALLLTQARAFNLLFAGEEAAVTMGLSVDRFRAVMVVATSLVTGVMVAVSGMIGFVGLMVPHVARLLVGADHRRALPVATLLGAAFLVLADLAARTLASPEEIPVGILTALCGGPFFLWLMRRDARRTKGRV</sequence>
<dbReference type="Pfam" id="PF01032">
    <property type="entry name" value="FecCD"/>
    <property type="match status" value="1"/>
</dbReference>
<dbReference type="AlphaFoldDB" id="A0A852U484"/>
<dbReference type="Proteomes" id="UP000589036">
    <property type="component" value="Unassembled WGS sequence"/>
</dbReference>
<reference evidence="9 10" key="1">
    <citation type="submission" date="2020-07" db="EMBL/GenBank/DDBJ databases">
        <title>Sequencing the genomes of 1000 actinobacteria strains.</title>
        <authorList>
            <person name="Klenk H.-P."/>
        </authorList>
    </citation>
    <scope>NUCLEOTIDE SEQUENCE [LARGE SCALE GENOMIC DNA]</scope>
    <source>
        <strain evidence="9 10">CXB654</strain>
    </source>
</reference>
<keyword evidence="5 8" id="KW-0812">Transmembrane</keyword>
<dbReference type="GO" id="GO:0005886">
    <property type="term" value="C:plasma membrane"/>
    <property type="evidence" value="ECO:0007669"/>
    <property type="project" value="UniProtKB-SubCell"/>
</dbReference>
<feature type="transmembrane region" description="Helical" evidence="8">
    <location>
        <begin position="179"/>
        <end position="199"/>
    </location>
</feature>
<feature type="transmembrane region" description="Helical" evidence="8">
    <location>
        <begin position="92"/>
        <end position="113"/>
    </location>
</feature>
<evidence type="ECO:0000256" key="4">
    <source>
        <dbReference type="ARBA" id="ARBA00022475"/>
    </source>
</evidence>
<evidence type="ECO:0000313" key="9">
    <source>
        <dbReference type="EMBL" id="NYE50315.1"/>
    </source>
</evidence>
<name>A0A852U484_9ACTN</name>
<dbReference type="EMBL" id="JACCCC010000001">
    <property type="protein sequence ID" value="NYE50315.1"/>
    <property type="molecule type" value="Genomic_DNA"/>
</dbReference>
<comment type="similarity">
    <text evidence="2">Belongs to the binding-protein-dependent transport system permease family. FecCD subfamily.</text>
</comment>
<dbReference type="SUPFAM" id="SSF81345">
    <property type="entry name" value="ABC transporter involved in vitamin B12 uptake, BtuC"/>
    <property type="match status" value="1"/>
</dbReference>
<dbReference type="GO" id="GO:0033214">
    <property type="term" value="P:siderophore-iron import into cell"/>
    <property type="evidence" value="ECO:0007669"/>
    <property type="project" value="TreeGrafter"/>
</dbReference>
<protein>
    <submittedName>
        <fullName evidence="9">Iron complex transport system permease protein</fullName>
    </submittedName>
</protein>
<evidence type="ECO:0000313" key="10">
    <source>
        <dbReference type="Proteomes" id="UP000589036"/>
    </source>
</evidence>
<dbReference type="Gene3D" id="1.10.3470.10">
    <property type="entry name" value="ABC transporter involved in vitamin B12 uptake, BtuC"/>
    <property type="match status" value="1"/>
</dbReference>
<evidence type="ECO:0000256" key="5">
    <source>
        <dbReference type="ARBA" id="ARBA00022692"/>
    </source>
</evidence>
<evidence type="ECO:0000256" key="7">
    <source>
        <dbReference type="ARBA" id="ARBA00023136"/>
    </source>
</evidence>